<evidence type="ECO:0000313" key="3">
    <source>
        <dbReference type="Proteomes" id="UP001224890"/>
    </source>
</evidence>
<dbReference type="AlphaFoldDB" id="A0AAJ0AQT1"/>
<evidence type="ECO:0000313" key="2">
    <source>
        <dbReference type="EMBL" id="KAK1688653.1"/>
    </source>
</evidence>
<accession>A0AAJ0AQT1</accession>
<sequence>MNCLVAVGCCLVICVGTNKGSNLDSGSRGRERKALTAPIRGGGRESNRHPSLPLLWRSEKVCLRSKVRSEKDVGTWK</sequence>
<comment type="caution">
    <text evidence="2">The sequence shown here is derived from an EMBL/GenBank/DDBJ whole genome shotgun (WGS) entry which is preliminary data.</text>
</comment>
<proteinExistence type="predicted"/>
<keyword evidence="3" id="KW-1185">Reference proteome</keyword>
<dbReference type="Proteomes" id="UP001224890">
    <property type="component" value="Unassembled WGS sequence"/>
</dbReference>
<dbReference type="EMBL" id="JAHMHR010000011">
    <property type="protein sequence ID" value="KAK1688653.1"/>
    <property type="molecule type" value="Genomic_DNA"/>
</dbReference>
<feature type="signal peptide" evidence="1">
    <location>
        <begin position="1"/>
        <end position="20"/>
    </location>
</feature>
<protein>
    <recommendedName>
        <fullName evidence="4">Secreted protein</fullName>
    </recommendedName>
</protein>
<name>A0AAJ0AQT1_9PEZI</name>
<dbReference type="RefSeq" id="XP_060432348.1">
    <property type="nucleotide sequence ID" value="XM_060567739.1"/>
</dbReference>
<keyword evidence="1" id="KW-0732">Signal</keyword>
<reference evidence="2" key="1">
    <citation type="submission" date="2021-06" db="EMBL/GenBank/DDBJ databases">
        <title>Comparative genomics, transcriptomics and evolutionary studies reveal genomic signatures of adaptation to plant cell wall in hemibiotrophic fungi.</title>
        <authorList>
            <consortium name="DOE Joint Genome Institute"/>
            <person name="Baroncelli R."/>
            <person name="Diaz J.F."/>
            <person name="Benocci T."/>
            <person name="Peng M."/>
            <person name="Battaglia E."/>
            <person name="Haridas S."/>
            <person name="Andreopoulos W."/>
            <person name="Labutti K."/>
            <person name="Pangilinan J."/>
            <person name="Floch G.L."/>
            <person name="Makela M.R."/>
            <person name="Henrissat B."/>
            <person name="Grigoriev I.V."/>
            <person name="Crouch J.A."/>
            <person name="De Vries R.P."/>
            <person name="Sukno S.A."/>
            <person name="Thon M.R."/>
        </authorList>
    </citation>
    <scope>NUCLEOTIDE SEQUENCE</scope>
    <source>
        <strain evidence="2">CBS 193.32</strain>
    </source>
</reference>
<evidence type="ECO:0008006" key="4">
    <source>
        <dbReference type="Google" id="ProtNLM"/>
    </source>
</evidence>
<dbReference type="GeneID" id="85452265"/>
<organism evidence="2 3">
    <name type="scientific">Colletotrichum godetiae</name>
    <dbReference type="NCBI Taxonomy" id="1209918"/>
    <lineage>
        <taxon>Eukaryota</taxon>
        <taxon>Fungi</taxon>
        <taxon>Dikarya</taxon>
        <taxon>Ascomycota</taxon>
        <taxon>Pezizomycotina</taxon>
        <taxon>Sordariomycetes</taxon>
        <taxon>Hypocreomycetidae</taxon>
        <taxon>Glomerellales</taxon>
        <taxon>Glomerellaceae</taxon>
        <taxon>Colletotrichum</taxon>
        <taxon>Colletotrichum acutatum species complex</taxon>
    </lineage>
</organism>
<feature type="chain" id="PRO_5042579824" description="Secreted protein" evidence="1">
    <location>
        <begin position="21"/>
        <end position="77"/>
    </location>
</feature>
<gene>
    <name evidence="2" type="ORF">BDP55DRAFT_51591</name>
</gene>
<evidence type="ECO:0000256" key="1">
    <source>
        <dbReference type="SAM" id="SignalP"/>
    </source>
</evidence>